<dbReference type="EMBL" id="ML145128">
    <property type="protein sequence ID" value="TBU58133.1"/>
    <property type="molecule type" value="Genomic_DNA"/>
</dbReference>
<sequence>MPACNKHACQDPGSCANKHELHTTPRRSRLRSTLVDLFSLHEFVWPGDCGPLSCVFRLDTSVPLCSRQKFAYRAYGRPCTQPHSTHCTVIRQPSVAAHVVDICNRWHRLRIPTHIGVLRVWAPMSAVGEDRIVLCGQPWRFFHHRLPAVRLELRVWVSISLQHRMSLLAIRSAVFESIAPSTSLLI</sequence>
<name>A0A4Q9PUE4_9APHY</name>
<accession>A0A4Q9PUE4</accession>
<evidence type="ECO:0000313" key="1">
    <source>
        <dbReference type="EMBL" id="TBU58133.1"/>
    </source>
</evidence>
<keyword evidence="2" id="KW-1185">Reference proteome</keyword>
<dbReference type="AlphaFoldDB" id="A0A4Q9PUE4"/>
<dbReference type="Proteomes" id="UP000292082">
    <property type="component" value="Unassembled WGS sequence"/>
</dbReference>
<organism evidence="1 2">
    <name type="scientific">Dichomitus squalens</name>
    <dbReference type="NCBI Taxonomy" id="114155"/>
    <lineage>
        <taxon>Eukaryota</taxon>
        <taxon>Fungi</taxon>
        <taxon>Dikarya</taxon>
        <taxon>Basidiomycota</taxon>
        <taxon>Agaricomycotina</taxon>
        <taxon>Agaricomycetes</taxon>
        <taxon>Polyporales</taxon>
        <taxon>Polyporaceae</taxon>
        <taxon>Dichomitus</taxon>
    </lineage>
</organism>
<proteinExistence type="predicted"/>
<gene>
    <name evidence="1" type="ORF">BD310DRAFT_497372</name>
</gene>
<protein>
    <submittedName>
        <fullName evidence="1">Uncharacterized protein</fullName>
    </submittedName>
</protein>
<evidence type="ECO:0000313" key="2">
    <source>
        <dbReference type="Proteomes" id="UP000292082"/>
    </source>
</evidence>
<reference evidence="1 2" key="1">
    <citation type="submission" date="2019-01" db="EMBL/GenBank/DDBJ databases">
        <title>Draft genome sequences of three monokaryotic isolates of the white-rot basidiomycete fungus Dichomitus squalens.</title>
        <authorList>
            <consortium name="DOE Joint Genome Institute"/>
            <person name="Lopez S.C."/>
            <person name="Andreopoulos B."/>
            <person name="Pangilinan J."/>
            <person name="Lipzen A."/>
            <person name="Riley R."/>
            <person name="Ahrendt S."/>
            <person name="Ng V."/>
            <person name="Barry K."/>
            <person name="Daum C."/>
            <person name="Grigoriev I.V."/>
            <person name="Hilden K.S."/>
            <person name="Makela M.R."/>
            <person name="de Vries R.P."/>
        </authorList>
    </citation>
    <scope>NUCLEOTIDE SEQUENCE [LARGE SCALE GENOMIC DNA]</scope>
    <source>
        <strain evidence="1 2">CBS 464.89</strain>
    </source>
</reference>